<proteinExistence type="predicted"/>
<keyword evidence="2" id="KW-1185">Reference proteome</keyword>
<organism evidence="1 2">
    <name type="scientific">Camellia lanceoleosa</name>
    <dbReference type="NCBI Taxonomy" id="1840588"/>
    <lineage>
        <taxon>Eukaryota</taxon>
        <taxon>Viridiplantae</taxon>
        <taxon>Streptophyta</taxon>
        <taxon>Embryophyta</taxon>
        <taxon>Tracheophyta</taxon>
        <taxon>Spermatophyta</taxon>
        <taxon>Magnoliopsida</taxon>
        <taxon>eudicotyledons</taxon>
        <taxon>Gunneridae</taxon>
        <taxon>Pentapetalae</taxon>
        <taxon>asterids</taxon>
        <taxon>Ericales</taxon>
        <taxon>Theaceae</taxon>
        <taxon>Camellia</taxon>
    </lineage>
</organism>
<comment type="caution">
    <text evidence="1">The sequence shown here is derived from an EMBL/GenBank/DDBJ whole genome shotgun (WGS) entry which is preliminary data.</text>
</comment>
<protein>
    <submittedName>
        <fullName evidence="1">Uncharacterized protein</fullName>
    </submittedName>
</protein>
<reference evidence="1 2" key="1">
    <citation type="journal article" date="2022" name="Plant J.">
        <title>Chromosome-level genome of Camellia lanceoleosa provides a valuable resource for understanding genome evolution and self-incompatibility.</title>
        <authorList>
            <person name="Gong W."/>
            <person name="Xiao S."/>
            <person name="Wang L."/>
            <person name="Liao Z."/>
            <person name="Chang Y."/>
            <person name="Mo W."/>
            <person name="Hu G."/>
            <person name="Li W."/>
            <person name="Zhao G."/>
            <person name="Zhu H."/>
            <person name="Hu X."/>
            <person name="Ji K."/>
            <person name="Xiang X."/>
            <person name="Song Q."/>
            <person name="Yuan D."/>
            <person name="Jin S."/>
            <person name="Zhang L."/>
        </authorList>
    </citation>
    <scope>NUCLEOTIDE SEQUENCE [LARGE SCALE GENOMIC DNA]</scope>
    <source>
        <strain evidence="1">SQ_2022a</strain>
    </source>
</reference>
<dbReference type="Proteomes" id="UP001060215">
    <property type="component" value="Chromosome 1"/>
</dbReference>
<evidence type="ECO:0000313" key="1">
    <source>
        <dbReference type="EMBL" id="KAI8031704.1"/>
    </source>
</evidence>
<dbReference type="EMBL" id="CM045758">
    <property type="protein sequence ID" value="KAI8031704.1"/>
    <property type="molecule type" value="Genomic_DNA"/>
</dbReference>
<accession>A0ACC0J4D9</accession>
<evidence type="ECO:0000313" key="2">
    <source>
        <dbReference type="Proteomes" id="UP001060215"/>
    </source>
</evidence>
<gene>
    <name evidence="1" type="ORF">LOK49_LG01G04060</name>
</gene>
<sequence length="151" mass="16326">MTTAEDKTVKDTYQVSVRDGIAKISSPEEAKDGKIVETAPIKLDIENQPDATNFKYTATKATTLIKEHKSPEPACEGNGVTKGLNLKEHVEDLGSDALVMIEASRDMDVKIAHKKSHNILLGIGPKVKHSIAKVKKVITGKSSHLKTASPK</sequence>
<name>A0ACC0J4D9_9ERIC</name>